<dbReference type="RefSeq" id="WP_190265417.1">
    <property type="nucleotide sequence ID" value="NZ_BAABAD010000003.1"/>
</dbReference>
<gene>
    <name evidence="2" type="ORF">IDF66_00775</name>
</gene>
<keyword evidence="2" id="KW-0436">Ligase</keyword>
<evidence type="ECO:0000313" key="3">
    <source>
        <dbReference type="Proteomes" id="UP000602395"/>
    </source>
</evidence>
<dbReference type="Gene3D" id="3.90.190.20">
    <property type="entry name" value="Mur ligase, C-terminal domain"/>
    <property type="match status" value="1"/>
</dbReference>
<dbReference type="EMBL" id="JACWMS010000001">
    <property type="protein sequence ID" value="MBD1318104.1"/>
    <property type="molecule type" value="Genomic_DNA"/>
</dbReference>
<sequence length="185" mass="19394">MTTPPTVLVASSVHIDDVRAMLRRLAEAGATPSEAGQTRTWAILGELAVADGLTENESVVEHDRLGRQIVRLAVDKTLCVGRSRAVRALHQGTVMEGSWGDEVRMVATAGEARDLLTSEDWRPGPGDVILLAAEDPGIAGLATLWPARDGNAGDSAGHETSDDENTAHESTGDGPSSMSTTGTNE</sequence>
<feature type="compositionally biased region" description="Polar residues" evidence="1">
    <location>
        <begin position="173"/>
        <end position="185"/>
    </location>
</feature>
<name>A0ABR7W8Q0_9ACTN</name>
<organism evidence="2 3">
    <name type="scientific">Gordonia hankookensis</name>
    <dbReference type="NCBI Taxonomy" id="589403"/>
    <lineage>
        <taxon>Bacteria</taxon>
        <taxon>Bacillati</taxon>
        <taxon>Actinomycetota</taxon>
        <taxon>Actinomycetes</taxon>
        <taxon>Mycobacteriales</taxon>
        <taxon>Gordoniaceae</taxon>
        <taxon>Gordonia</taxon>
    </lineage>
</organism>
<evidence type="ECO:0000313" key="2">
    <source>
        <dbReference type="EMBL" id="MBD1318104.1"/>
    </source>
</evidence>
<dbReference type="Proteomes" id="UP000602395">
    <property type="component" value="Unassembled WGS sequence"/>
</dbReference>
<evidence type="ECO:0000256" key="1">
    <source>
        <dbReference type="SAM" id="MobiDB-lite"/>
    </source>
</evidence>
<keyword evidence="3" id="KW-1185">Reference proteome</keyword>
<comment type="caution">
    <text evidence="2">The sequence shown here is derived from an EMBL/GenBank/DDBJ whole genome shotgun (WGS) entry which is preliminary data.</text>
</comment>
<dbReference type="InterPro" id="IPR036615">
    <property type="entry name" value="Mur_ligase_C_dom_sf"/>
</dbReference>
<accession>A0ABR7W8Q0</accession>
<feature type="region of interest" description="Disordered" evidence="1">
    <location>
        <begin position="144"/>
        <end position="185"/>
    </location>
</feature>
<protein>
    <submittedName>
        <fullName evidence="2">UDP-N-acetylmuramoyl-tripeptide--D-alanyl-D-alanine ligase</fullName>
    </submittedName>
</protein>
<proteinExistence type="predicted"/>
<dbReference type="GO" id="GO:0016874">
    <property type="term" value="F:ligase activity"/>
    <property type="evidence" value="ECO:0007669"/>
    <property type="project" value="UniProtKB-KW"/>
</dbReference>
<reference evidence="2 3" key="1">
    <citation type="submission" date="2020-09" db="EMBL/GenBank/DDBJ databases">
        <title>Novel species in genus Gordonia.</title>
        <authorList>
            <person name="Zhang G."/>
        </authorList>
    </citation>
    <scope>NUCLEOTIDE SEQUENCE [LARGE SCALE GENOMIC DNA]</scope>
    <source>
        <strain evidence="2 3">ON-33</strain>
    </source>
</reference>
<feature type="compositionally biased region" description="Basic and acidic residues" evidence="1">
    <location>
        <begin position="156"/>
        <end position="171"/>
    </location>
</feature>